<dbReference type="OMA" id="MHITEYV"/>
<keyword evidence="4 7" id="KW-0418">Kinase</keyword>
<dbReference type="InterPro" id="IPR008271">
    <property type="entry name" value="Ser/Thr_kinase_AS"/>
</dbReference>
<dbReference type="InterPro" id="IPR011009">
    <property type="entry name" value="Kinase-like_dom_sf"/>
</dbReference>
<dbReference type="RefSeq" id="XP_004034550.1">
    <property type="nucleotide sequence ID" value="XM_004034502.1"/>
</dbReference>
<dbReference type="GO" id="GO:0005524">
    <property type="term" value="F:ATP binding"/>
    <property type="evidence" value="ECO:0007669"/>
    <property type="project" value="UniProtKB-KW"/>
</dbReference>
<dbReference type="STRING" id="857967.G0QUL8"/>
<protein>
    <submittedName>
        <fullName evidence="7">Protein kinase domain protein</fullName>
        <ecNumber evidence="7">2.7.11.11</ecNumber>
    </submittedName>
</protein>
<dbReference type="AlphaFoldDB" id="G0QUL8"/>
<keyword evidence="8" id="KW-1185">Reference proteome</keyword>
<keyword evidence="5" id="KW-0067">ATP-binding</keyword>
<evidence type="ECO:0000256" key="3">
    <source>
        <dbReference type="ARBA" id="ARBA00022741"/>
    </source>
</evidence>
<evidence type="ECO:0000256" key="5">
    <source>
        <dbReference type="ARBA" id="ARBA00022840"/>
    </source>
</evidence>
<evidence type="ECO:0000313" key="7">
    <source>
        <dbReference type="EMBL" id="EGR31064.1"/>
    </source>
</evidence>
<name>G0QUL8_ICHMU</name>
<feature type="domain" description="Protein kinase" evidence="6">
    <location>
        <begin position="1"/>
        <end position="179"/>
    </location>
</feature>
<evidence type="ECO:0000256" key="4">
    <source>
        <dbReference type="ARBA" id="ARBA00022777"/>
    </source>
</evidence>
<dbReference type="PROSITE" id="PS00108">
    <property type="entry name" value="PROTEIN_KINASE_ST"/>
    <property type="match status" value="1"/>
</dbReference>
<organism evidence="7 8">
    <name type="scientific">Ichthyophthirius multifiliis</name>
    <name type="common">White spot disease agent</name>
    <name type="synonym">Ich</name>
    <dbReference type="NCBI Taxonomy" id="5932"/>
    <lineage>
        <taxon>Eukaryota</taxon>
        <taxon>Sar</taxon>
        <taxon>Alveolata</taxon>
        <taxon>Ciliophora</taxon>
        <taxon>Intramacronucleata</taxon>
        <taxon>Oligohymenophorea</taxon>
        <taxon>Hymenostomatida</taxon>
        <taxon>Ophryoglenina</taxon>
        <taxon>Ichthyophthirius</taxon>
    </lineage>
</organism>
<dbReference type="InParanoid" id="G0QUL8"/>
<dbReference type="InterPro" id="IPR045270">
    <property type="entry name" value="STKc_AGC"/>
</dbReference>
<keyword evidence="3" id="KW-0547">Nucleotide-binding</keyword>
<dbReference type="GO" id="GO:0004691">
    <property type="term" value="F:cAMP-dependent protein kinase activity"/>
    <property type="evidence" value="ECO:0007669"/>
    <property type="project" value="UniProtKB-EC"/>
</dbReference>
<evidence type="ECO:0000256" key="2">
    <source>
        <dbReference type="ARBA" id="ARBA00022679"/>
    </source>
</evidence>
<dbReference type="InterPro" id="IPR000719">
    <property type="entry name" value="Prot_kinase_dom"/>
</dbReference>
<dbReference type="Pfam" id="PF00069">
    <property type="entry name" value="Pkinase"/>
    <property type="match status" value="1"/>
</dbReference>
<dbReference type="CDD" id="cd05123">
    <property type="entry name" value="STKc_AGC"/>
    <property type="match status" value="1"/>
</dbReference>
<accession>G0QUL8</accession>
<proteinExistence type="predicted"/>
<reference evidence="7 8" key="1">
    <citation type="submission" date="2011-07" db="EMBL/GenBank/DDBJ databases">
        <authorList>
            <person name="Coyne R."/>
            <person name="Brami D."/>
            <person name="Johnson J."/>
            <person name="Hostetler J."/>
            <person name="Hannick L."/>
            <person name="Clark T."/>
            <person name="Cassidy-Hanley D."/>
            <person name="Inman J."/>
        </authorList>
    </citation>
    <scope>NUCLEOTIDE SEQUENCE [LARGE SCALE GENOMIC DNA]</scope>
    <source>
        <strain evidence="7 8">G5</strain>
    </source>
</reference>
<dbReference type="Gene3D" id="1.10.510.10">
    <property type="entry name" value="Transferase(Phosphotransferase) domain 1"/>
    <property type="match status" value="1"/>
</dbReference>
<evidence type="ECO:0000259" key="6">
    <source>
        <dbReference type="PROSITE" id="PS50011"/>
    </source>
</evidence>
<sequence>MDYCSGGDLDHLLMKQGKLSINVVKIYVSELVLAIETLHKNNIIYRDLKPSNVVIDNEGHVLITDFGLAKQGINQQYVTKSFCGSPAYLPPEMLTKNGHTLSLDWYLLGVLMYELLTGMPPFYHDEKAQLFENIKSGSLKFPKYVSADAKDLIQKLMIKDPMKRLGSKGSQEVKNHHFFSDVNWTDVYNNYNFRKKISRRRLLRLVRQYVCKVLGLQY</sequence>
<dbReference type="GeneID" id="14907201"/>
<keyword evidence="1" id="KW-0723">Serine/threonine-protein kinase</keyword>
<evidence type="ECO:0000256" key="1">
    <source>
        <dbReference type="ARBA" id="ARBA00022527"/>
    </source>
</evidence>
<dbReference type="EC" id="2.7.11.11" evidence="7"/>
<dbReference type="OrthoDB" id="63267at2759"/>
<gene>
    <name evidence="7" type="ORF">IMG5_117890</name>
</gene>
<dbReference type="PANTHER" id="PTHR24351">
    <property type="entry name" value="RIBOSOMAL PROTEIN S6 KINASE"/>
    <property type="match status" value="1"/>
</dbReference>
<evidence type="ECO:0000313" key="8">
    <source>
        <dbReference type="Proteomes" id="UP000008983"/>
    </source>
</evidence>
<dbReference type="Proteomes" id="UP000008983">
    <property type="component" value="Unassembled WGS sequence"/>
</dbReference>
<dbReference type="EMBL" id="GL983917">
    <property type="protein sequence ID" value="EGR31064.1"/>
    <property type="molecule type" value="Genomic_DNA"/>
</dbReference>
<dbReference type="SMART" id="SM00220">
    <property type="entry name" value="S_TKc"/>
    <property type="match status" value="1"/>
</dbReference>
<dbReference type="eggNOG" id="KOG0598">
    <property type="taxonomic scope" value="Eukaryota"/>
</dbReference>
<keyword evidence="2 7" id="KW-0808">Transferase</keyword>
<dbReference type="SUPFAM" id="SSF56112">
    <property type="entry name" value="Protein kinase-like (PK-like)"/>
    <property type="match status" value="1"/>
</dbReference>
<dbReference type="PROSITE" id="PS50011">
    <property type="entry name" value="PROTEIN_KINASE_DOM"/>
    <property type="match status" value="1"/>
</dbReference>
<dbReference type="FunFam" id="1.10.510.10:FF:000008">
    <property type="entry name" value="Non-specific serine/threonine protein kinase"/>
    <property type="match status" value="1"/>
</dbReference>